<evidence type="ECO:0000313" key="2">
    <source>
        <dbReference type="Proteomes" id="UP000826656"/>
    </source>
</evidence>
<comment type="caution">
    <text evidence="1">The sequence shown here is derived from an EMBL/GenBank/DDBJ whole genome shotgun (WGS) entry which is preliminary data.</text>
</comment>
<reference evidence="1 2" key="1">
    <citation type="journal article" date="2021" name="bioRxiv">
        <title>Chromosome-scale and haplotype-resolved genome assembly of a tetraploid potato cultivar.</title>
        <authorList>
            <person name="Sun H."/>
            <person name="Jiao W.-B."/>
            <person name="Krause K."/>
            <person name="Campoy J.A."/>
            <person name="Goel M."/>
            <person name="Folz-Donahue K."/>
            <person name="Kukat C."/>
            <person name="Huettel B."/>
            <person name="Schneeberger K."/>
        </authorList>
    </citation>
    <scope>NUCLEOTIDE SEQUENCE [LARGE SCALE GENOMIC DNA]</scope>
    <source>
        <strain evidence="1">SolTubOtavaFocal</strain>
        <tissue evidence="1">Leaves</tissue>
    </source>
</reference>
<protein>
    <submittedName>
        <fullName evidence="1">Uncharacterized protein</fullName>
    </submittedName>
</protein>
<name>A0ABQ7VXQ8_SOLTU</name>
<proteinExistence type="predicted"/>
<dbReference type="Proteomes" id="UP000826656">
    <property type="component" value="Unassembled WGS sequence"/>
</dbReference>
<keyword evidence="2" id="KW-1185">Reference proteome</keyword>
<dbReference type="PANTHER" id="PTHR11439">
    <property type="entry name" value="GAG-POL-RELATED RETROTRANSPOSON"/>
    <property type="match status" value="1"/>
</dbReference>
<dbReference type="EMBL" id="JAIVGD010000005">
    <property type="protein sequence ID" value="KAH0773283.1"/>
    <property type="molecule type" value="Genomic_DNA"/>
</dbReference>
<gene>
    <name evidence="1" type="ORF">KY290_010420</name>
</gene>
<sequence length="240" mass="26693">MQQSSVEVVQHDHGLNLTQSSFIADILNKFNMLDTSSVSTSLSTSEILSLDDVNKLAQFQHSPSTKHCQATKRLLRYLKGTVTYGVHFKHGNSSQLHAYSDADWGGIPDTRHSTSAYVIFLGKNPISWCSTSNALLPDLQQKQNTGLSQVFCDNIGVTYLCRNPVFHSRMKHVAIDFYFVHDQVESGKISVHHIPTGAQLANALTKALPRRSFDNLVSNIGLKQIESMLRGHVKDKNVES</sequence>
<dbReference type="PANTHER" id="PTHR11439:SF483">
    <property type="entry name" value="PEPTIDE SYNTHASE GLIP-LIKE, PUTATIVE (AFU_ORTHOLOGUE AFUA_3G12920)-RELATED"/>
    <property type="match status" value="1"/>
</dbReference>
<dbReference type="CDD" id="cd09272">
    <property type="entry name" value="RNase_HI_RT_Ty1"/>
    <property type="match status" value="1"/>
</dbReference>
<evidence type="ECO:0000313" key="1">
    <source>
        <dbReference type="EMBL" id="KAH0773283.1"/>
    </source>
</evidence>
<organism evidence="1 2">
    <name type="scientific">Solanum tuberosum</name>
    <name type="common">Potato</name>
    <dbReference type="NCBI Taxonomy" id="4113"/>
    <lineage>
        <taxon>Eukaryota</taxon>
        <taxon>Viridiplantae</taxon>
        <taxon>Streptophyta</taxon>
        <taxon>Embryophyta</taxon>
        <taxon>Tracheophyta</taxon>
        <taxon>Spermatophyta</taxon>
        <taxon>Magnoliopsida</taxon>
        <taxon>eudicotyledons</taxon>
        <taxon>Gunneridae</taxon>
        <taxon>Pentapetalae</taxon>
        <taxon>asterids</taxon>
        <taxon>lamiids</taxon>
        <taxon>Solanales</taxon>
        <taxon>Solanaceae</taxon>
        <taxon>Solanoideae</taxon>
        <taxon>Solaneae</taxon>
        <taxon>Solanum</taxon>
    </lineage>
</organism>
<accession>A0ABQ7VXQ8</accession>